<dbReference type="GO" id="GO:0044773">
    <property type="term" value="P:mitotic DNA damage checkpoint signaling"/>
    <property type="evidence" value="ECO:0007669"/>
    <property type="project" value="TreeGrafter"/>
</dbReference>
<dbReference type="EMBL" id="KZ992518">
    <property type="protein sequence ID" value="RKP09381.1"/>
    <property type="molecule type" value="Genomic_DNA"/>
</dbReference>
<feature type="domain" description="Protein kinase" evidence="2">
    <location>
        <begin position="1"/>
        <end position="317"/>
    </location>
</feature>
<dbReference type="InterPro" id="IPR000719">
    <property type="entry name" value="Prot_kinase_dom"/>
</dbReference>
<dbReference type="GO" id="GO:0005524">
    <property type="term" value="F:ATP binding"/>
    <property type="evidence" value="ECO:0007669"/>
    <property type="project" value="InterPro"/>
</dbReference>
<protein>
    <submittedName>
        <fullName evidence="3">Kinase-like domain-containing protein</fullName>
    </submittedName>
</protein>
<dbReference type="PANTHER" id="PTHR44167:SF24">
    <property type="entry name" value="SERINE_THREONINE-PROTEIN KINASE CHK2"/>
    <property type="match status" value="1"/>
</dbReference>
<feature type="chain" id="PRO_5020200827" evidence="1">
    <location>
        <begin position="26"/>
        <end position="392"/>
    </location>
</feature>
<keyword evidence="3" id="KW-0418">Kinase</keyword>
<gene>
    <name evidence="3" type="ORF">THASP1DRAFT_28831</name>
</gene>
<keyword evidence="4" id="KW-1185">Reference proteome</keyword>
<dbReference type="Pfam" id="PF00069">
    <property type="entry name" value="Pkinase"/>
    <property type="match status" value="1"/>
</dbReference>
<dbReference type="AlphaFoldDB" id="A0A4P9XUX1"/>
<evidence type="ECO:0000313" key="4">
    <source>
        <dbReference type="Proteomes" id="UP000271241"/>
    </source>
</evidence>
<dbReference type="OrthoDB" id="408964at2759"/>
<sequence>MRLLSVSTLLAVAIAALYHDSLSHANPIVTVSSPNWPNQPGLTIVKRHPNGERGIRTALVEYHGSSGFLKCTRNQHQFSAELNALEMIHASNPEFPDISFQEVLGHFETQDKYHCLVLELLDGHTLKEFTALVSGKEKSALATSVIANLLGVTKYMHKLKLVHGNINPANIIVTPAQKKGEYKFVLTGFEGSQIIAVPRQTSILGTRGYAPPEDFTNKPVDQYKRESWMIGATAYFVLTGRSPYGLSQSLLRGKYVPVSDEKLESTMAAVAKTGINTFPKVNAPNRIMAETIDKLLTGNAEARLPPSGFSLDYDISLLYYAERNTKEPVTWKTKWAKVRTSLLPRRTPVWQNPPPEDPQRCEALMTNSMRSTVSDSSQWSDYCISLRHAKTI</sequence>
<dbReference type="GO" id="GO:0004674">
    <property type="term" value="F:protein serine/threonine kinase activity"/>
    <property type="evidence" value="ECO:0007669"/>
    <property type="project" value="TreeGrafter"/>
</dbReference>
<dbReference type="STRING" id="78915.A0A4P9XUX1"/>
<evidence type="ECO:0000256" key="1">
    <source>
        <dbReference type="SAM" id="SignalP"/>
    </source>
</evidence>
<dbReference type="InterPro" id="IPR011009">
    <property type="entry name" value="Kinase-like_dom_sf"/>
</dbReference>
<dbReference type="SMART" id="SM00220">
    <property type="entry name" value="S_TKc"/>
    <property type="match status" value="1"/>
</dbReference>
<evidence type="ECO:0000313" key="3">
    <source>
        <dbReference type="EMBL" id="RKP09381.1"/>
    </source>
</evidence>
<dbReference type="SUPFAM" id="SSF56112">
    <property type="entry name" value="Protein kinase-like (PK-like)"/>
    <property type="match status" value="1"/>
</dbReference>
<name>A0A4P9XUX1_9FUNG</name>
<evidence type="ECO:0000259" key="2">
    <source>
        <dbReference type="PROSITE" id="PS50011"/>
    </source>
</evidence>
<keyword evidence="3" id="KW-0808">Transferase</keyword>
<proteinExistence type="predicted"/>
<dbReference type="Proteomes" id="UP000271241">
    <property type="component" value="Unassembled WGS sequence"/>
</dbReference>
<accession>A0A4P9XUX1</accession>
<dbReference type="PANTHER" id="PTHR44167">
    <property type="entry name" value="OVARIAN-SPECIFIC SERINE/THREONINE-PROTEIN KINASE LOK-RELATED"/>
    <property type="match status" value="1"/>
</dbReference>
<feature type="signal peptide" evidence="1">
    <location>
        <begin position="1"/>
        <end position="25"/>
    </location>
</feature>
<keyword evidence="1" id="KW-0732">Signal</keyword>
<dbReference type="PROSITE" id="PS50011">
    <property type="entry name" value="PROTEIN_KINASE_DOM"/>
    <property type="match status" value="1"/>
</dbReference>
<reference evidence="4" key="1">
    <citation type="journal article" date="2018" name="Nat. Microbiol.">
        <title>Leveraging single-cell genomics to expand the fungal tree of life.</title>
        <authorList>
            <person name="Ahrendt S.R."/>
            <person name="Quandt C.A."/>
            <person name="Ciobanu D."/>
            <person name="Clum A."/>
            <person name="Salamov A."/>
            <person name="Andreopoulos B."/>
            <person name="Cheng J.F."/>
            <person name="Woyke T."/>
            <person name="Pelin A."/>
            <person name="Henrissat B."/>
            <person name="Reynolds N.K."/>
            <person name="Benny G.L."/>
            <person name="Smith M.E."/>
            <person name="James T.Y."/>
            <person name="Grigoriev I.V."/>
        </authorList>
    </citation>
    <scope>NUCLEOTIDE SEQUENCE [LARGE SCALE GENOMIC DNA]</scope>
    <source>
        <strain evidence="4">RSA 1356</strain>
    </source>
</reference>
<dbReference type="Gene3D" id="1.10.510.10">
    <property type="entry name" value="Transferase(Phosphotransferase) domain 1"/>
    <property type="match status" value="1"/>
</dbReference>
<dbReference type="GO" id="GO:0005634">
    <property type="term" value="C:nucleus"/>
    <property type="evidence" value="ECO:0007669"/>
    <property type="project" value="TreeGrafter"/>
</dbReference>
<organism evidence="3 4">
    <name type="scientific">Thamnocephalis sphaerospora</name>
    <dbReference type="NCBI Taxonomy" id="78915"/>
    <lineage>
        <taxon>Eukaryota</taxon>
        <taxon>Fungi</taxon>
        <taxon>Fungi incertae sedis</taxon>
        <taxon>Zoopagomycota</taxon>
        <taxon>Zoopagomycotina</taxon>
        <taxon>Zoopagomycetes</taxon>
        <taxon>Zoopagales</taxon>
        <taxon>Sigmoideomycetaceae</taxon>
        <taxon>Thamnocephalis</taxon>
    </lineage>
</organism>